<organism evidence="1">
    <name type="scientific">Arundo donax</name>
    <name type="common">Giant reed</name>
    <name type="synonym">Donax arundinaceus</name>
    <dbReference type="NCBI Taxonomy" id="35708"/>
    <lineage>
        <taxon>Eukaryota</taxon>
        <taxon>Viridiplantae</taxon>
        <taxon>Streptophyta</taxon>
        <taxon>Embryophyta</taxon>
        <taxon>Tracheophyta</taxon>
        <taxon>Spermatophyta</taxon>
        <taxon>Magnoliopsida</taxon>
        <taxon>Liliopsida</taxon>
        <taxon>Poales</taxon>
        <taxon>Poaceae</taxon>
        <taxon>PACMAD clade</taxon>
        <taxon>Arundinoideae</taxon>
        <taxon>Arundineae</taxon>
        <taxon>Arundo</taxon>
    </lineage>
</organism>
<reference evidence="1" key="2">
    <citation type="journal article" date="2015" name="Data Brief">
        <title>Shoot transcriptome of the giant reed, Arundo donax.</title>
        <authorList>
            <person name="Barrero R.A."/>
            <person name="Guerrero F.D."/>
            <person name="Moolhuijzen P."/>
            <person name="Goolsby J.A."/>
            <person name="Tidwell J."/>
            <person name="Bellgard S.E."/>
            <person name="Bellgard M.I."/>
        </authorList>
    </citation>
    <scope>NUCLEOTIDE SEQUENCE</scope>
    <source>
        <tissue evidence="1">Shoot tissue taken approximately 20 cm above the soil surface</tissue>
    </source>
</reference>
<reference evidence="1" key="1">
    <citation type="submission" date="2014-09" db="EMBL/GenBank/DDBJ databases">
        <authorList>
            <person name="Magalhaes I.L.F."/>
            <person name="Oliveira U."/>
            <person name="Santos F.R."/>
            <person name="Vidigal T.H.D.A."/>
            <person name="Brescovit A.D."/>
            <person name="Santos A.J."/>
        </authorList>
    </citation>
    <scope>NUCLEOTIDE SEQUENCE</scope>
    <source>
        <tissue evidence="1">Shoot tissue taken approximately 20 cm above the soil surface</tissue>
    </source>
</reference>
<name>A0A0A8XN93_ARUDO</name>
<proteinExistence type="predicted"/>
<sequence length="51" mass="5588">MVIYIGNCSSELDKTVDRAPSDIIRNCRKRDGANANLAWRSGNICSLADTC</sequence>
<accession>A0A0A8XN93</accession>
<protein>
    <submittedName>
        <fullName evidence="1">Uncharacterized protein</fullName>
    </submittedName>
</protein>
<evidence type="ECO:0000313" key="1">
    <source>
        <dbReference type="EMBL" id="JAD14784.1"/>
    </source>
</evidence>
<dbReference type="EMBL" id="GBRH01283111">
    <property type="protein sequence ID" value="JAD14784.1"/>
    <property type="molecule type" value="Transcribed_RNA"/>
</dbReference>
<dbReference type="AlphaFoldDB" id="A0A0A8XN93"/>